<dbReference type="Proteomes" id="UP001529510">
    <property type="component" value="Unassembled WGS sequence"/>
</dbReference>
<evidence type="ECO:0000313" key="3">
    <source>
        <dbReference type="EMBL" id="KAL0177329.1"/>
    </source>
</evidence>
<dbReference type="AlphaFoldDB" id="A0ABD0PTG3"/>
<feature type="compositionally biased region" description="Low complexity" evidence="1">
    <location>
        <begin position="86"/>
        <end position="96"/>
    </location>
</feature>
<evidence type="ECO:0000313" key="4">
    <source>
        <dbReference type="Proteomes" id="UP001529510"/>
    </source>
</evidence>
<dbReference type="EMBL" id="JAMKFB020000013">
    <property type="protein sequence ID" value="KAL0177329.1"/>
    <property type="molecule type" value="Genomic_DNA"/>
</dbReference>
<feature type="non-terminal residue" evidence="3">
    <location>
        <position position="108"/>
    </location>
</feature>
<reference evidence="3 4" key="1">
    <citation type="submission" date="2024-05" db="EMBL/GenBank/DDBJ databases">
        <title>Genome sequencing and assembly of Indian major carp, Cirrhinus mrigala (Hamilton, 1822).</title>
        <authorList>
            <person name="Mohindra V."/>
            <person name="Chowdhury L.M."/>
            <person name="Lal K."/>
            <person name="Jena J.K."/>
        </authorList>
    </citation>
    <scope>NUCLEOTIDE SEQUENCE [LARGE SCALE GENOMIC DNA]</scope>
    <source>
        <strain evidence="3">CM1030</strain>
        <tissue evidence="3">Blood</tissue>
    </source>
</reference>
<proteinExistence type="predicted"/>
<feature type="domain" description="Immunoglobulin I-set" evidence="2">
    <location>
        <begin position="1"/>
        <end position="50"/>
    </location>
</feature>
<dbReference type="InterPro" id="IPR036179">
    <property type="entry name" value="Ig-like_dom_sf"/>
</dbReference>
<dbReference type="SUPFAM" id="SSF48726">
    <property type="entry name" value="Immunoglobulin"/>
    <property type="match status" value="1"/>
</dbReference>
<comment type="caution">
    <text evidence="3">The sequence shown here is derived from an EMBL/GenBank/DDBJ whole genome shotgun (WGS) entry which is preliminary data.</text>
</comment>
<feature type="non-terminal residue" evidence="3">
    <location>
        <position position="1"/>
    </location>
</feature>
<sequence>WSKNDQEVEPSDHYVVAMDSGKFASLTIKGVSLEDSGKYTMTVQNKYGGDVYKHGDRIPEIKPTPTPKRIMPPTVPIVIPTAMSATPAPAAAKSPPQNAKTAAPPRGM</sequence>
<name>A0ABD0PTG3_CIRMR</name>
<dbReference type="Gene3D" id="2.60.40.10">
    <property type="entry name" value="Immunoglobulins"/>
    <property type="match status" value="1"/>
</dbReference>
<accession>A0ABD0PTG3</accession>
<protein>
    <recommendedName>
        <fullName evidence="2">Immunoglobulin I-set domain-containing protein</fullName>
    </recommendedName>
</protein>
<organism evidence="3 4">
    <name type="scientific">Cirrhinus mrigala</name>
    <name type="common">Mrigala</name>
    <dbReference type="NCBI Taxonomy" id="683832"/>
    <lineage>
        <taxon>Eukaryota</taxon>
        <taxon>Metazoa</taxon>
        <taxon>Chordata</taxon>
        <taxon>Craniata</taxon>
        <taxon>Vertebrata</taxon>
        <taxon>Euteleostomi</taxon>
        <taxon>Actinopterygii</taxon>
        <taxon>Neopterygii</taxon>
        <taxon>Teleostei</taxon>
        <taxon>Ostariophysi</taxon>
        <taxon>Cypriniformes</taxon>
        <taxon>Cyprinidae</taxon>
        <taxon>Labeoninae</taxon>
        <taxon>Labeonini</taxon>
        <taxon>Cirrhinus</taxon>
    </lineage>
</organism>
<keyword evidence="4" id="KW-1185">Reference proteome</keyword>
<dbReference type="InterPro" id="IPR013783">
    <property type="entry name" value="Ig-like_fold"/>
</dbReference>
<dbReference type="InterPro" id="IPR013098">
    <property type="entry name" value="Ig_I-set"/>
</dbReference>
<evidence type="ECO:0000256" key="1">
    <source>
        <dbReference type="SAM" id="MobiDB-lite"/>
    </source>
</evidence>
<dbReference type="Pfam" id="PF07679">
    <property type="entry name" value="I-set"/>
    <property type="match status" value="1"/>
</dbReference>
<feature type="region of interest" description="Disordered" evidence="1">
    <location>
        <begin position="54"/>
        <end position="73"/>
    </location>
</feature>
<feature type="region of interest" description="Disordered" evidence="1">
    <location>
        <begin position="86"/>
        <end position="108"/>
    </location>
</feature>
<evidence type="ECO:0000259" key="2">
    <source>
        <dbReference type="Pfam" id="PF07679"/>
    </source>
</evidence>
<gene>
    <name evidence="3" type="ORF">M9458_026223</name>
</gene>